<comment type="caution">
    <text evidence="2">The sequence shown here is derived from an EMBL/GenBank/DDBJ whole genome shotgun (WGS) entry which is preliminary data.</text>
</comment>
<keyword evidence="2" id="KW-0413">Isomerase</keyword>
<dbReference type="Pfam" id="PF01261">
    <property type="entry name" value="AP_endonuc_2"/>
    <property type="match status" value="1"/>
</dbReference>
<accession>A0ABT5TAS5</accession>
<dbReference type="SUPFAM" id="SSF51658">
    <property type="entry name" value="Xylose isomerase-like"/>
    <property type="match status" value="1"/>
</dbReference>
<dbReference type="EMBL" id="JAQZSM010000013">
    <property type="protein sequence ID" value="MDD7972207.1"/>
    <property type="molecule type" value="Genomic_DNA"/>
</dbReference>
<feature type="domain" description="Xylose isomerase-like TIM barrel" evidence="1">
    <location>
        <begin position="30"/>
        <end position="321"/>
    </location>
</feature>
<dbReference type="InterPro" id="IPR013022">
    <property type="entry name" value="Xyl_isomerase-like_TIM-brl"/>
</dbReference>
<keyword evidence="3" id="KW-1185">Reference proteome</keyword>
<evidence type="ECO:0000313" key="2">
    <source>
        <dbReference type="EMBL" id="MDD7972207.1"/>
    </source>
</evidence>
<proteinExistence type="predicted"/>
<dbReference type="PANTHER" id="PTHR12110:SF21">
    <property type="entry name" value="XYLOSE ISOMERASE-LIKE TIM BARREL DOMAIN-CONTAINING PROTEIN"/>
    <property type="match status" value="1"/>
</dbReference>
<dbReference type="InterPro" id="IPR036237">
    <property type="entry name" value="Xyl_isomerase-like_sf"/>
</dbReference>
<name>A0ABT5TAS5_9RHOB</name>
<evidence type="ECO:0000259" key="1">
    <source>
        <dbReference type="Pfam" id="PF01261"/>
    </source>
</evidence>
<sequence>MPAKIKGPALFLAQFAGDDAPFNSLENITKWAASLGYKGVQIPTFDTRLFNLDRAAESKDYCDEIAGICAAAGVEITELSTHLQGQLVAVNPVYDTAFDGFAPAALHGKPAARQEWAVDQVKKAARASRHLGLDTSVSFTGSLAFPFLYPWPQRPAGLIDEAFAELARRWRPILDVYDEYGVDIGYEIHPGEDVFDGATWEMFLDALDGHTRARINYDPSHFLLQQMDYLAFIDIYHDRICAVHVKDAEFNPDGRQGVYSGYQPWLNRAGRFRSLGDGQVDFAAIFSKLAQYGYDSWAVLEWECCLKSPEQGAAEGAPFIAQHIIDVTDKAFDDFAGAKTDIAQIRAMLGIA</sequence>
<evidence type="ECO:0000313" key="3">
    <source>
        <dbReference type="Proteomes" id="UP001431784"/>
    </source>
</evidence>
<dbReference type="Proteomes" id="UP001431784">
    <property type="component" value="Unassembled WGS sequence"/>
</dbReference>
<dbReference type="GO" id="GO:0016853">
    <property type="term" value="F:isomerase activity"/>
    <property type="evidence" value="ECO:0007669"/>
    <property type="project" value="UniProtKB-KW"/>
</dbReference>
<dbReference type="PANTHER" id="PTHR12110">
    <property type="entry name" value="HYDROXYPYRUVATE ISOMERASE"/>
    <property type="match status" value="1"/>
</dbReference>
<dbReference type="InterPro" id="IPR050312">
    <property type="entry name" value="IolE/XylAMocC-like"/>
</dbReference>
<reference evidence="2" key="1">
    <citation type="submission" date="2023-02" db="EMBL/GenBank/DDBJ databases">
        <title>Description of Roseinatronobacter alkalisoli sp. nov., an alkaliphilic bacerium isolated from soda soil.</title>
        <authorList>
            <person name="Wei W."/>
        </authorList>
    </citation>
    <scope>NUCLEOTIDE SEQUENCE</scope>
    <source>
        <strain evidence="2">HJB301</strain>
    </source>
</reference>
<dbReference type="RefSeq" id="WP_274352883.1">
    <property type="nucleotide sequence ID" value="NZ_JAQZSM010000013.1"/>
</dbReference>
<gene>
    <name evidence="2" type="ORF">PUT78_13960</name>
</gene>
<protein>
    <submittedName>
        <fullName evidence="2">Sugar phosphate isomerase/epimerase</fullName>
    </submittedName>
</protein>
<dbReference type="Gene3D" id="3.20.20.150">
    <property type="entry name" value="Divalent-metal-dependent TIM barrel enzymes"/>
    <property type="match status" value="1"/>
</dbReference>
<organism evidence="2 3">
    <name type="scientific">Roseinatronobacter alkalisoli</name>
    <dbReference type="NCBI Taxonomy" id="3028235"/>
    <lineage>
        <taxon>Bacteria</taxon>
        <taxon>Pseudomonadati</taxon>
        <taxon>Pseudomonadota</taxon>
        <taxon>Alphaproteobacteria</taxon>
        <taxon>Rhodobacterales</taxon>
        <taxon>Paracoccaceae</taxon>
        <taxon>Roseinatronobacter</taxon>
    </lineage>
</organism>